<accession>A0A8J9VZ17</accession>
<evidence type="ECO:0000313" key="2">
    <source>
        <dbReference type="Proteomes" id="UP000838878"/>
    </source>
</evidence>
<protein>
    <submittedName>
        <fullName evidence="1">Uncharacterized protein</fullName>
    </submittedName>
</protein>
<dbReference type="Proteomes" id="UP000838878">
    <property type="component" value="Chromosome 9"/>
</dbReference>
<dbReference type="OrthoDB" id="7489964at2759"/>
<name>A0A8J9VZ17_9NEOP</name>
<gene>
    <name evidence="1" type="ORF">BINO364_LOCUS15893</name>
</gene>
<feature type="non-terminal residue" evidence="1">
    <location>
        <position position="111"/>
    </location>
</feature>
<sequence>MNKIKTGGGAPEYIPPDDILDHVSSLLGSTVNGFTVEFGGDAEPAEFIKDNDTKALHVHDEVGIEGGQVEVPALSIDSKTFSIDNADVVMEPILVVEQGGGSTLAHTPDKP</sequence>
<dbReference type="EMBL" id="OV170229">
    <property type="protein sequence ID" value="CAH0730975.1"/>
    <property type="molecule type" value="Genomic_DNA"/>
</dbReference>
<proteinExistence type="predicted"/>
<dbReference type="AlphaFoldDB" id="A0A8J9VZ17"/>
<organism evidence="1 2">
    <name type="scientific">Brenthis ino</name>
    <name type="common">lesser marbled fritillary</name>
    <dbReference type="NCBI Taxonomy" id="405034"/>
    <lineage>
        <taxon>Eukaryota</taxon>
        <taxon>Metazoa</taxon>
        <taxon>Ecdysozoa</taxon>
        <taxon>Arthropoda</taxon>
        <taxon>Hexapoda</taxon>
        <taxon>Insecta</taxon>
        <taxon>Pterygota</taxon>
        <taxon>Neoptera</taxon>
        <taxon>Endopterygota</taxon>
        <taxon>Lepidoptera</taxon>
        <taxon>Glossata</taxon>
        <taxon>Ditrysia</taxon>
        <taxon>Papilionoidea</taxon>
        <taxon>Nymphalidae</taxon>
        <taxon>Heliconiinae</taxon>
        <taxon>Argynnini</taxon>
        <taxon>Brenthis</taxon>
    </lineage>
</organism>
<reference evidence="1" key="1">
    <citation type="submission" date="2021-12" db="EMBL/GenBank/DDBJ databases">
        <authorList>
            <person name="Martin H S."/>
        </authorList>
    </citation>
    <scope>NUCLEOTIDE SEQUENCE</scope>
</reference>
<evidence type="ECO:0000313" key="1">
    <source>
        <dbReference type="EMBL" id="CAH0730975.1"/>
    </source>
</evidence>
<keyword evidence="2" id="KW-1185">Reference proteome</keyword>